<dbReference type="InterPro" id="IPR000182">
    <property type="entry name" value="GNAT_dom"/>
</dbReference>
<dbReference type="EMBL" id="LN890655">
    <property type="protein sequence ID" value="CUS02719.2"/>
    <property type="molecule type" value="Genomic_DNA"/>
</dbReference>
<evidence type="ECO:0000313" key="3">
    <source>
        <dbReference type="Proteomes" id="UP000215027"/>
    </source>
</evidence>
<dbReference type="Gene3D" id="3.40.630.30">
    <property type="match status" value="2"/>
</dbReference>
<dbReference type="AlphaFoldDB" id="A0A160T0U1"/>
<dbReference type="SUPFAM" id="SSF55729">
    <property type="entry name" value="Acyl-CoA N-acyltransferases (Nat)"/>
    <property type="match status" value="1"/>
</dbReference>
<proteinExistence type="predicted"/>
<accession>A0A160T0U1</accession>
<sequence>MTPTNDYGLPRDLGDGLLLRWATPDDAEALAQFNLAMHSDDPAEPEMGLYYWVHDLMRGDHPTTKASDFTVVVDSNAANRIVSSLCTISQTWAYDGIPFGVGRPELVATLPEYRRRGLVRLQMELIHAVSADRGELVTAITGIPWYYRQFGYEMAINLGGSRQLFWARPGNDKKVEPEPYGVRPATAEDIPLLGELYRAHLGHSPIIRPRDEALWRYEMITVHPESFWSVRPNLIETEDGRVVGYATWQPLPTAYLIREFGVIPGHSWRAVGRFVVRRLRQEAEALNATRPADKQLSHISFNLGEDHALYEALGDDLERQIRPYTWYVRVPDIPAFLRHIAPALERRLAGSVMAGHSGTLKINLYRSRCLLRWEGGRLVEVVDGYDHNHMEEGDASFPELTFLQLLFGHRGIDELRHSFTDLYSDSNEALVLLRALFPRQPSRAIPLG</sequence>
<evidence type="ECO:0000259" key="1">
    <source>
        <dbReference type="PROSITE" id="PS51186"/>
    </source>
</evidence>
<dbReference type="PROSITE" id="PS51186">
    <property type="entry name" value="GNAT"/>
    <property type="match status" value="1"/>
</dbReference>
<keyword evidence="3" id="KW-1185">Reference proteome</keyword>
<name>A0A160T0U1_9CHLR</name>
<dbReference type="Proteomes" id="UP000215027">
    <property type="component" value="Chromosome I"/>
</dbReference>
<protein>
    <recommendedName>
        <fullName evidence="1">N-acetyltransferase domain-containing protein</fullName>
    </recommendedName>
</protein>
<feature type="domain" description="N-acetyltransferase" evidence="1">
    <location>
        <begin position="180"/>
        <end position="334"/>
    </location>
</feature>
<evidence type="ECO:0000313" key="2">
    <source>
        <dbReference type="EMBL" id="CUS02719.2"/>
    </source>
</evidence>
<organism evidence="2 3">
    <name type="scientific">Candidatus Promineifilum breve</name>
    <dbReference type="NCBI Taxonomy" id="1806508"/>
    <lineage>
        <taxon>Bacteria</taxon>
        <taxon>Bacillati</taxon>
        <taxon>Chloroflexota</taxon>
        <taxon>Ardenticatenia</taxon>
        <taxon>Candidatus Promineifilales</taxon>
        <taxon>Candidatus Promineifilaceae</taxon>
        <taxon>Candidatus Promineifilum</taxon>
    </lineage>
</organism>
<dbReference type="GO" id="GO:0016747">
    <property type="term" value="F:acyltransferase activity, transferring groups other than amino-acyl groups"/>
    <property type="evidence" value="ECO:0007669"/>
    <property type="project" value="InterPro"/>
</dbReference>
<dbReference type="InterPro" id="IPR016181">
    <property type="entry name" value="Acyl_CoA_acyltransferase"/>
</dbReference>
<gene>
    <name evidence="2" type="ORF">CFX0092_A0841</name>
</gene>
<reference evidence="2" key="1">
    <citation type="submission" date="2016-01" db="EMBL/GenBank/DDBJ databases">
        <authorList>
            <person name="Mcilroy J.S."/>
            <person name="Karst M S."/>
            <person name="Albertsen M."/>
        </authorList>
    </citation>
    <scope>NUCLEOTIDE SEQUENCE</scope>
    <source>
        <strain evidence="2">Cfx-K</strain>
    </source>
</reference>
<dbReference type="OrthoDB" id="157327at2"/>
<dbReference type="KEGG" id="pbf:CFX0092_A0841"/>
<dbReference type="Pfam" id="PF13527">
    <property type="entry name" value="Acetyltransf_9"/>
    <property type="match status" value="1"/>
</dbReference>
<dbReference type="RefSeq" id="WP_157912888.1">
    <property type="nucleotide sequence ID" value="NZ_LN890655.1"/>
</dbReference>